<dbReference type="Proteomes" id="UP000249819">
    <property type="component" value="Unassembled WGS sequence"/>
</dbReference>
<dbReference type="RefSeq" id="WP_111593671.1">
    <property type="nucleotide sequence ID" value="NZ_QLMA01000006.1"/>
</dbReference>
<feature type="signal peptide" evidence="1">
    <location>
        <begin position="1"/>
        <end position="24"/>
    </location>
</feature>
<accession>A0A327VVE2</accession>
<evidence type="ECO:0008006" key="4">
    <source>
        <dbReference type="Google" id="ProtNLM"/>
    </source>
</evidence>
<dbReference type="SUPFAM" id="SSF48452">
    <property type="entry name" value="TPR-like"/>
    <property type="match status" value="1"/>
</dbReference>
<feature type="chain" id="PRO_5016246508" description="DUF2911 domain-containing protein" evidence="1">
    <location>
        <begin position="25"/>
        <end position="281"/>
    </location>
</feature>
<sequence length="281" mass="30624">MKTARSFAAAASCAFLLYAGASIAQVKVPAPSPSQTVKQEFALSNVELSYSRPNTKGRVIMGDLVPYNKVWRTGANSATTITFGEDVKFGGVAVKAGKYGLVTIPGQQKWTVILTSSLDVTKPADYKQENDIARVTVTPVRTQFSQESFTIGFENVQYNSMVLALSWDKVKVPVVISADIDGKIEAQIDAAMQTEKKPYFQAAMFYADQHKDLKKAVSYIDQAADAQPDAFWVMYQKARIHSMAKDNATAKAAAQKSLELATAAKSDDYVALNKKLLATLK</sequence>
<evidence type="ECO:0000313" key="3">
    <source>
        <dbReference type="Proteomes" id="UP000249819"/>
    </source>
</evidence>
<organism evidence="2 3">
    <name type="scientific">Chitinophaga dinghuensis</name>
    <dbReference type="NCBI Taxonomy" id="1539050"/>
    <lineage>
        <taxon>Bacteria</taxon>
        <taxon>Pseudomonadati</taxon>
        <taxon>Bacteroidota</taxon>
        <taxon>Chitinophagia</taxon>
        <taxon>Chitinophagales</taxon>
        <taxon>Chitinophagaceae</taxon>
        <taxon>Chitinophaga</taxon>
    </lineage>
</organism>
<evidence type="ECO:0000256" key="1">
    <source>
        <dbReference type="SAM" id="SignalP"/>
    </source>
</evidence>
<gene>
    <name evidence="2" type="ORF">CLV59_106271</name>
</gene>
<protein>
    <recommendedName>
        <fullName evidence="4">DUF2911 domain-containing protein</fullName>
    </recommendedName>
</protein>
<keyword evidence="3" id="KW-1185">Reference proteome</keyword>
<dbReference type="Gene3D" id="1.25.40.10">
    <property type="entry name" value="Tetratricopeptide repeat domain"/>
    <property type="match status" value="1"/>
</dbReference>
<evidence type="ECO:0000313" key="2">
    <source>
        <dbReference type="EMBL" id="RAJ79210.1"/>
    </source>
</evidence>
<proteinExistence type="predicted"/>
<dbReference type="AlphaFoldDB" id="A0A327VVE2"/>
<dbReference type="OrthoDB" id="9808374at2"/>
<name>A0A327VVE2_9BACT</name>
<dbReference type="InterPro" id="IPR011990">
    <property type="entry name" value="TPR-like_helical_dom_sf"/>
</dbReference>
<keyword evidence="1" id="KW-0732">Signal</keyword>
<dbReference type="EMBL" id="QLMA01000006">
    <property type="protein sequence ID" value="RAJ79210.1"/>
    <property type="molecule type" value="Genomic_DNA"/>
</dbReference>
<dbReference type="InterPro" id="IPR021314">
    <property type="entry name" value="DUF2911"/>
</dbReference>
<dbReference type="Pfam" id="PF11138">
    <property type="entry name" value="DUF2911"/>
    <property type="match status" value="1"/>
</dbReference>
<reference evidence="2 3" key="1">
    <citation type="submission" date="2018-06" db="EMBL/GenBank/DDBJ databases">
        <title>Genomic Encyclopedia of Archaeal and Bacterial Type Strains, Phase II (KMG-II): from individual species to whole genera.</title>
        <authorList>
            <person name="Goeker M."/>
        </authorList>
    </citation>
    <scope>NUCLEOTIDE SEQUENCE [LARGE SCALE GENOMIC DNA]</scope>
    <source>
        <strain evidence="2 3">DSM 29821</strain>
    </source>
</reference>
<comment type="caution">
    <text evidence="2">The sequence shown here is derived from an EMBL/GenBank/DDBJ whole genome shotgun (WGS) entry which is preliminary data.</text>
</comment>